<name>A0A1M5K8B0_9BRAD</name>
<dbReference type="Pfam" id="PF10282">
    <property type="entry name" value="Lactonase"/>
    <property type="match status" value="1"/>
</dbReference>
<keyword evidence="3" id="KW-0413">Isomerase</keyword>
<evidence type="ECO:0000313" key="3">
    <source>
        <dbReference type="EMBL" id="SHG49074.1"/>
    </source>
</evidence>
<dbReference type="RefSeq" id="WP_079600856.1">
    <property type="nucleotide sequence ID" value="NZ_LT670817.1"/>
</dbReference>
<dbReference type="PANTHER" id="PTHR30344:SF1">
    <property type="entry name" value="6-PHOSPHOGLUCONOLACTONASE"/>
    <property type="match status" value="1"/>
</dbReference>
<dbReference type="AlphaFoldDB" id="A0A1M5K8B0"/>
<dbReference type="EMBL" id="LT670817">
    <property type="protein sequence ID" value="SHG49074.1"/>
    <property type="molecule type" value="Genomic_DNA"/>
</dbReference>
<dbReference type="SUPFAM" id="SSF82171">
    <property type="entry name" value="DPP6 N-terminal domain-like"/>
    <property type="match status" value="1"/>
</dbReference>
<organism evidence="3 4">
    <name type="scientific">Bradyrhizobium erythrophlei</name>
    <dbReference type="NCBI Taxonomy" id="1437360"/>
    <lineage>
        <taxon>Bacteria</taxon>
        <taxon>Pseudomonadati</taxon>
        <taxon>Pseudomonadota</taxon>
        <taxon>Alphaproteobacteria</taxon>
        <taxon>Hyphomicrobiales</taxon>
        <taxon>Nitrobacteraceae</taxon>
        <taxon>Bradyrhizobium</taxon>
    </lineage>
</organism>
<sequence>MAKEAMMMKDMSMAKGQPGHLYIQTNEIENAIIHYERSATGALTEVERIGTRGAGSGEFKPISGQESAPNAFEGAGSVIITPDRRFLFATNGGDNSVSTFRIADDGQLTLVDVKATGNPVEGRSGTAKSLAFSPKTRTLFVLHSFGPDHLRLMSVDVEGKLKLRPERYTVNTYSKRNRVATMVVVSPNEKFVLVGTTFDEPIALTGLYPDGSPILWVQRAGGAFHSIASNAPDPDGLAVFPLEKDGSLGTARFLDAGGGSPFYIAFLHGRPDTFVVGYAVSDGCAMATIGEDGTVKFGPLVKIDTSAGLPSELCWAVVSPDDRTVYATNFGYSSISSYHINGRGLEIAKDPACPKVPGDGTARGLNGTVTSGPSDNWLTPDGAYLYQIYGNASKLVGYATQPDGSLNEITSVKIPYNSPQGLAGF</sequence>
<evidence type="ECO:0000313" key="4">
    <source>
        <dbReference type="Proteomes" id="UP000189796"/>
    </source>
</evidence>
<accession>A0A1M5K8B0</accession>
<comment type="similarity">
    <text evidence="1">Belongs to the cycloisomerase 2 family.</text>
</comment>
<evidence type="ECO:0000256" key="2">
    <source>
        <dbReference type="ARBA" id="ARBA00022526"/>
    </source>
</evidence>
<evidence type="ECO:0000256" key="1">
    <source>
        <dbReference type="ARBA" id="ARBA00005564"/>
    </source>
</evidence>
<dbReference type="Gene3D" id="2.130.10.10">
    <property type="entry name" value="YVTN repeat-like/Quinoprotein amine dehydrogenase"/>
    <property type="match status" value="2"/>
</dbReference>
<dbReference type="InterPro" id="IPR015943">
    <property type="entry name" value="WD40/YVTN_repeat-like_dom_sf"/>
</dbReference>
<dbReference type="PANTHER" id="PTHR30344">
    <property type="entry name" value="6-PHOSPHOGLUCONOLACTONASE-RELATED"/>
    <property type="match status" value="1"/>
</dbReference>
<dbReference type="GO" id="GO:0006006">
    <property type="term" value="P:glucose metabolic process"/>
    <property type="evidence" value="ECO:0007669"/>
    <property type="project" value="UniProtKB-KW"/>
</dbReference>
<dbReference type="OrthoDB" id="9776822at2"/>
<keyword evidence="2" id="KW-0313">Glucose metabolism</keyword>
<protein>
    <submittedName>
        <fullName evidence="3">6-phosphogluconolactonase, cycloisomerase 2 family</fullName>
    </submittedName>
</protein>
<dbReference type="InterPro" id="IPR050282">
    <property type="entry name" value="Cycloisomerase_2"/>
</dbReference>
<keyword evidence="2" id="KW-0119">Carbohydrate metabolism</keyword>
<reference evidence="3 4" key="1">
    <citation type="submission" date="2016-11" db="EMBL/GenBank/DDBJ databases">
        <authorList>
            <person name="Jaros S."/>
            <person name="Januszkiewicz K."/>
            <person name="Wedrychowicz H."/>
        </authorList>
    </citation>
    <scope>NUCLEOTIDE SEQUENCE [LARGE SCALE GENOMIC DNA]</scope>
    <source>
        <strain evidence="3 4">GAS138</strain>
    </source>
</reference>
<dbReference type="GO" id="GO:0017057">
    <property type="term" value="F:6-phosphogluconolactonase activity"/>
    <property type="evidence" value="ECO:0007669"/>
    <property type="project" value="TreeGrafter"/>
</dbReference>
<dbReference type="GO" id="GO:0005829">
    <property type="term" value="C:cytosol"/>
    <property type="evidence" value="ECO:0007669"/>
    <property type="project" value="TreeGrafter"/>
</dbReference>
<dbReference type="InterPro" id="IPR019405">
    <property type="entry name" value="Lactonase_7-beta_prop"/>
</dbReference>
<proteinExistence type="inferred from homology"/>
<dbReference type="GO" id="GO:0016853">
    <property type="term" value="F:isomerase activity"/>
    <property type="evidence" value="ECO:0007669"/>
    <property type="project" value="UniProtKB-KW"/>
</dbReference>
<dbReference type="Proteomes" id="UP000189796">
    <property type="component" value="Chromosome I"/>
</dbReference>
<gene>
    <name evidence="3" type="ORF">SAMN05443248_1722</name>
</gene>